<organism evidence="2 3">
    <name type="scientific">Thalassiosira oceanica</name>
    <name type="common">Marine diatom</name>
    <dbReference type="NCBI Taxonomy" id="159749"/>
    <lineage>
        <taxon>Eukaryota</taxon>
        <taxon>Sar</taxon>
        <taxon>Stramenopiles</taxon>
        <taxon>Ochrophyta</taxon>
        <taxon>Bacillariophyta</taxon>
        <taxon>Coscinodiscophyceae</taxon>
        <taxon>Thalassiosirophycidae</taxon>
        <taxon>Thalassiosirales</taxon>
        <taxon>Thalassiosiraceae</taxon>
        <taxon>Thalassiosira</taxon>
    </lineage>
</organism>
<dbReference type="AlphaFoldDB" id="K0SQT0"/>
<keyword evidence="3" id="KW-1185">Reference proteome</keyword>
<evidence type="ECO:0000313" key="3">
    <source>
        <dbReference type="Proteomes" id="UP000266841"/>
    </source>
</evidence>
<name>K0SQT0_THAOC</name>
<sequence>MEATSVLALAGMANERRFAKADKLTIDDGGSGQSGQKMITRVGFVALATFYILNAVESFNPPFESPATVTVTSRVTSNLNLRSTRRLLAQGRGSSSASNPTDTFAARRILRSNRPSLAPILAYTRQDDTTTLIQPKLPEPKIGDVVRYYDIDGGSNQGQTLVGKISFIQPIRTSADSPSSNEDGTGRWLVEITELEDVGDGYFAEYPSRKRRKSSLRKLEELAPLPASFVRSEDAFKVPTKKGTNEPLPSHPGYDLVGYEGPMATQINQDIVQQDAENYSQVKMSLIKNAAIAGAMGTIIADLFRGTEDAALYFLGALSGVAYLFFLGIKTDTLGSPDSKLGSNVSNARFVFPALVLVGVALKNMMSGDLNPVTTPGIFSTVTPEQFASVMIGFLTYRVPLFVSQLTPVLSESASDMIPGSAAMAVRLAADAKSRGVDVSALDEKANDGLTTVLLVSGPESTGKTTLVNRLLEEDSRFVRPILVDRMVDGVKFEQKEARDEFLQSDGRFGLAKEGILQAAEKAMDGVDPAEKKVVVVDADADTAKKLVQISGARVIGVWIGLDDLEKFESRLKSKILSGAVKIPDDENEDSVLRAKVRQVVKDIEFGVVSGVFEFTILNEDIDDSVRQLKEAANYCF</sequence>
<proteinExistence type="predicted"/>
<evidence type="ECO:0000259" key="1">
    <source>
        <dbReference type="SMART" id="SM00072"/>
    </source>
</evidence>
<dbReference type="Gene3D" id="3.40.50.300">
    <property type="entry name" value="P-loop containing nucleotide triphosphate hydrolases"/>
    <property type="match status" value="1"/>
</dbReference>
<comment type="caution">
    <text evidence="2">The sequence shown here is derived from an EMBL/GenBank/DDBJ whole genome shotgun (WGS) entry which is preliminary data.</text>
</comment>
<protein>
    <recommendedName>
        <fullName evidence="1">Guanylate kinase/L-type calcium channel beta subunit domain-containing protein</fullName>
    </recommendedName>
</protein>
<dbReference type="Proteomes" id="UP000266841">
    <property type="component" value="Unassembled WGS sequence"/>
</dbReference>
<reference evidence="2 3" key="1">
    <citation type="journal article" date="2012" name="Genome Biol.">
        <title>Genome and low-iron response of an oceanic diatom adapted to chronic iron limitation.</title>
        <authorList>
            <person name="Lommer M."/>
            <person name="Specht M."/>
            <person name="Roy A.S."/>
            <person name="Kraemer L."/>
            <person name="Andreson R."/>
            <person name="Gutowska M.A."/>
            <person name="Wolf J."/>
            <person name="Bergner S.V."/>
            <person name="Schilhabel M.B."/>
            <person name="Klostermeier U.C."/>
            <person name="Beiko R.G."/>
            <person name="Rosenstiel P."/>
            <person name="Hippler M."/>
            <person name="Laroche J."/>
        </authorList>
    </citation>
    <scope>NUCLEOTIDE SEQUENCE [LARGE SCALE GENOMIC DNA]</scope>
    <source>
        <strain evidence="2 3">CCMP1005</strain>
    </source>
</reference>
<dbReference type="InterPro" id="IPR027417">
    <property type="entry name" value="P-loop_NTPase"/>
</dbReference>
<dbReference type="SUPFAM" id="SSF52540">
    <property type="entry name" value="P-loop containing nucleoside triphosphate hydrolases"/>
    <property type="match status" value="1"/>
</dbReference>
<dbReference type="OrthoDB" id="6334211at2759"/>
<feature type="domain" description="Guanylate kinase/L-type calcium channel beta subunit" evidence="1">
    <location>
        <begin position="450"/>
        <end position="637"/>
    </location>
</feature>
<dbReference type="InterPro" id="IPR008145">
    <property type="entry name" value="GK/Ca_channel_bsu"/>
</dbReference>
<evidence type="ECO:0000313" key="2">
    <source>
        <dbReference type="EMBL" id="EJK68633.1"/>
    </source>
</evidence>
<dbReference type="EMBL" id="AGNL01011044">
    <property type="protein sequence ID" value="EJK68633.1"/>
    <property type="molecule type" value="Genomic_DNA"/>
</dbReference>
<gene>
    <name evidence="2" type="ORF">THAOC_10167</name>
</gene>
<dbReference type="eggNOG" id="ENOG502SXCM">
    <property type="taxonomic scope" value="Eukaryota"/>
</dbReference>
<dbReference type="OMA" id="FIEWATI"/>
<accession>K0SQT0</accession>
<dbReference type="SMART" id="SM00072">
    <property type="entry name" value="GuKc"/>
    <property type="match status" value="1"/>
</dbReference>